<dbReference type="PRINTS" id="PR01217">
    <property type="entry name" value="PRICHEXTENSN"/>
</dbReference>
<dbReference type="Proteomes" id="UP000800093">
    <property type="component" value="Unassembled WGS sequence"/>
</dbReference>
<gene>
    <name evidence="2" type="ORF">CC78DRAFT_586219</name>
</gene>
<sequence>MNNQQQEISEGEPMALPDSPRSFDVIPSPHNVVASLHGPPEDHPAYSEWLQRQWILEPEPIVPLPQLLVPSLNPQAEAFLPGASHLQASARSLSLPPSSPPPFPPPPPSSSSPSSYSPSPAASVALPPLSPAAPQPPTAIPPATNPPTRPRPKLVYTQWDILRGPPAPVPEVVERLLAPPPEAFKADGSVVLNVQWAVECIGYAHLEPAPDTRRATLKRDSALRTEATQYGIPAQVIRWLCHEPGFQGPILHVQPEDALMFW</sequence>
<organism evidence="2 3">
    <name type="scientific">Lojkania enalia</name>
    <dbReference type="NCBI Taxonomy" id="147567"/>
    <lineage>
        <taxon>Eukaryota</taxon>
        <taxon>Fungi</taxon>
        <taxon>Dikarya</taxon>
        <taxon>Ascomycota</taxon>
        <taxon>Pezizomycotina</taxon>
        <taxon>Dothideomycetes</taxon>
        <taxon>Pleosporomycetidae</taxon>
        <taxon>Pleosporales</taxon>
        <taxon>Pleosporales incertae sedis</taxon>
        <taxon>Lojkania</taxon>
    </lineage>
</organism>
<name>A0A9P4JXW2_9PLEO</name>
<feature type="region of interest" description="Disordered" evidence="1">
    <location>
        <begin position="1"/>
        <end position="44"/>
    </location>
</feature>
<keyword evidence="3" id="KW-1185">Reference proteome</keyword>
<comment type="caution">
    <text evidence="2">The sequence shown here is derived from an EMBL/GenBank/DDBJ whole genome shotgun (WGS) entry which is preliminary data.</text>
</comment>
<dbReference type="AlphaFoldDB" id="A0A9P4JXW2"/>
<evidence type="ECO:0000313" key="3">
    <source>
        <dbReference type="Proteomes" id="UP000800093"/>
    </source>
</evidence>
<feature type="region of interest" description="Disordered" evidence="1">
    <location>
        <begin position="90"/>
        <end position="152"/>
    </location>
</feature>
<accession>A0A9P4JXW2</accession>
<feature type="compositionally biased region" description="Pro residues" evidence="1">
    <location>
        <begin position="128"/>
        <end position="149"/>
    </location>
</feature>
<proteinExistence type="predicted"/>
<dbReference type="OrthoDB" id="3800733at2759"/>
<evidence type="ECO:0000313" key="2">
    <source>
        <dbReference type="EMBL" id="KAF2259164.1"/>
    </source>
</evidence>
<reference evidence="3" key="1">
    <citation type="journal article" date="2020" name="Stud. Mycol.">
        <title>101 Dothideomycetes genomes: A test case for predicting lifestyles and emergence of pathogens.</title>
        <authorList>
            <person name="Haridas S."/>
            <person name="Albert R."/>
            <person name="Binder M."/>
            <person name="Bloem J."/>
            <person name="LaButti K."/>
            <person name="Salamov A."/>
            <person name="Andreopoulos B."/>
            <person name="Baker S."/>
            <person name="Barry K."/>
            <person name="Bills G."/>
            <person name="Bluhm B."/>
            <person name="Cannon C."/>
            <person name="Castanera R."/>
            <person name="Culley D."/>
            <person name="Daum C."/>
            <person name="Ezra D."/>
            <person name="Gonzalez J."/>
            <person name="Henrissat B."/>
            <person name="Kuo A."/>
            <person name="Liang C."/>
            <person name="Lipzen A."/>
            <person name="Lutzoni F."/>
            <person name="Magnuson J."/>
            <person name="Mondo S."/>
            <person name="Nolan M."/>
            <person name="Ohm R."/>
            <person name="Pangilinan J."/>
            <person name="Park H.-J."/>
            <person name="Ramirez L."/>
            <person name="Alfaro M."/>
            <person name="Sun H."/>
            <person name="Tritt A."/>
            <person name="Yoshinaga Y."/>
            <person name="Zwiers L.-H."/>
            <person name="Turgeon B."/>
            <person name="Goodwin S."/>
            <person name="Spatafora J."/>
            <person name="Crous P."/>
            <person name="Grigoriev I."/>
        </authorList>
    </citation>
    <scope>NUCLEOTIDE SEQUENCE [LARGE SCALE GENOMIC DNA]</scope>
    <source>
        <strain evidence="3">CBS 304.66</strain>
    </source>
</reference>
<protein>
    <submittedName>
        <fullName evidence="2">Uncharacterized protein</fullName>
    </submittedName>
</protein>
<feature type="compositionally biased region" description="Pro residues" evidence="1">
    <location>
        <begin position="97"/>
        <end position="110"/>
    </location>
</feature>
<dbReference type="EMBL" id="ML986718">
    <property type="protein sequence ID" value="KAF2259164.1"/>
    <property type="molecule type" value="Genomic_DNA"/>
</dbReference>
<evidence type="ECO:0000256" key="1">
    <source>
        <dbReference type="SAM" id="MobiDB-lite"/>
    </source>
</evidence>
<feature type="compositionally biased region" description="Low complexity" evidence="1">
    <location>
        <begin position="111"/>
        <end position="127"/>
    </location>
</feature>